<dbReference type="Proteomes" id="UP000094769">
    <property type="component" value="Unassembled WGS sequence"/>
</dbReference>
<dbReference type="GO" id="GO:0030288">
    <property type="term" value="C:outer membrane-bounded periplasmic space"/>
    <property type="evidence" value="ECO:0007669"/>
    <property type="project" value="TreeGrafter"/>
</dbReference>
<evidence type="ECO:0000256" key="3">
    <source>
        <dbReference type="ARBA" id="ARBA00022692"/>
    </source>
</evidence>
<evidence type="ECO:0000256" key="1">
    <source>
        <dbReference type="ARBA" id="ARBA00022475"/>
    </source>
</evidence>
<gene>
    <name evidence="6" type="ORF">CODIS_16820</name>
</gene>
<dbReference type="PANTHER" id="PTHR37481">
    <property type="entry name" value="LIPOPOLYSACCHARIDE EXPORT SYSTEM PROTEIN LPTC"/>
    <property type="match status" value="1"/>
</dbReference>
<evidence type="ECO:0000256" key="4">
    <source>
        <dbReference type="ARBA" id="ARBA00022989"/>
    </source>
</evidence>
<keyword evidence="1" id="KW-1003">Cell membrane</keyword>
<dbReference type="InterPro" id="IPR052363">
    <property type="entry name" value="LPS_export_LptC"/>
</dbReference>
<keyword evidence="7" id="KW-1185">Reference proteome</keyword>
<evidence type="ECO:0000256" key="2">
    <source>
        <dbReference type="ARBA" id="ARBA00022519"/>
    </source>
</evidence>
<dbReference type="OrthoDB" id="5973594at2"/>
<dbReference type="PANTHER" id="PTHR37481:SF1">
    <property type="entry name" value="LIPOPOLYSACCHARIDE EXPORT SYSTEM PROTEIN LPTC"/>
    <property type="match status" value="1"/>
</dbReference>
<reference evidence="6 7" key="1">
    <citation type="submission" date="2016-06" db="EMBL/GenBank/DDBJ databases">
        <title>Genome sequence of endosymbiont of Candidatus Endolucinida thiodiazotropha.</title>
        <authorList>
            <person name="Poehlein A."/>
            <person name="Koenig S."/>
            <person name="Heiden S.E."/>
            <person name="Thuermer A."/>
            <person name="Voget S."/>
            <person name="Daniel R."/>
            <person name="Markert S."/>
            <person name="Gros O."/>
            <person name="Schweder T."/>
        </authorList>
    </citation>
    <scope>NUCLEOTIDE SEQUENCE [LARGE SCALE GENOMIC DNA]</scope>
    <source>
        <strain evidence="6 7">COS</strain>
    </source>
</reference>
<sequence length="187" mass="21424">MKRQLIGLFFIGAALLSLGWWMNRLMQPEETRTPGVRHDPDSYAEGLVVQTYDEQGALKQRLQSRGMRHFEKTGITELQQPILWHYNQQSPPLQMRAQDGLIRRSEESLHLAGGVVIDRPSGANTAPLHIVTQDLTLHFEDSFATTDGPVRIKSDDQWMTATGMEAWLKAPLRLKLLHEVRGYYEFQ</sequence>
<dbReference type="NCBIfam" id="TIGR04409">
    <property type="entry name" value="LptC_YrbK"/>
    <property type="match status" value="1"/>
</dbReference>
<dbReference type="GO" id="GO:0017089">
    <property type="term" value="F:glycolipid transfer activity"/>
    <property type="evidence" value="ECO:0007669"/>
    <property type="project" value="TreeGrafter"/>
</dbReference>
<evidence type="ECO:0000256" key="5">
    <source>
        <dbReference type="ARBA" id="ARBA00023136"/>
    </source>
</evidence>
<comment type="caution">
    <text evidence="6">The sequence shown here is derived from an EMBL/GenBank/DDBJ whole genome shotgun (WGS) entry which is preliminary data.</text>
</comment>
<dbReference type="RefSeq" id="WP_069123745.1">
    <property type="nucleotide sequence ID" value="NZ_MARB01000008.1"/>
</dbReference>
<dbReference type="Gene3D" id="2.60.450.10">
    <property type="entry name" value="Lipopolysaccharide (LPS) transport protein A like domain"/>
    <property type="match status" value="1"/>
</dbReference>
<evidence type="ECO:0000313" key="6">
    <source>
        <dbReference type="EMBL" id="ODJ87911.1"/>
    </source>
</evidence>
<organism evidence="6 7">
    <name type="scientific">Candidatus Thiodiazotropha endolucinida</name>
    <dbReference type="NCBI Taxonomy" id="1655433"/>
    <lineage>
        <taxon>Bacteria</taxon>
        <taxon>Pseudomonadati</taxon>
        <taxon>Pseudomonadota</taxon>
        <taxon>Gammaproteobacteria</taxon>
        <taxon>Chromatiales</taxon>
        <taxon>Sedimenticolaceae</taxon>
        <taxon>Candidatus Thiodiazotropha</taxon>
    </lineage>
</organism>
<keyword evidence="5" id="KW-0472">Membrane</keyword>
<proteinExistence type="predicted"/>
<protein>
    <submittedName>
        <fullName evidence="6">Lipopolysaccharide-assembly, LptC-related</fullName>
    </submittedName>
</protein>
<dbReference type="InterPro" id="IPR010664">
    <property type="entry name" value="LipoPS_assembly_LptC-rel"/>
</dbReference>
<evidence type="ECO:0000313" key="7">
    <source>
        <dbReference type="Proteomes" id="UP000094769"/>
    </source>
</evidence>
<keyword evidence="4" id="KW-1133">Transmembrane helix</keyword>
<keyword evidence="2" id="KW-0997">Cell inner membrane</keyword>
<dbReference type="GO" id="GO:0005886">
    <property type="term" value="C:plasma membrane"/>
    <property type="evidence" value="ECO:0007669"/>
    <property type="project" value="InterPro"/>
</dbReference>
<dbReference type="EMBL" id="MARB01000008">
    <property type="protein sequence ID" value="ODJ87911.1"/>
    <property type="molecule type" value="Genomic_DNA"/>
</dbReference>
<dbReference type="Pfam" id="PF06835">
    <property type="entry name" value="LptC"/>
    <property type="match status" value="1"/>
</dbReference>
<dbReference type="GO" id="GO:0015221">
    <property type="term" value="F:lipopolysaccharide transmembrane transporter activity"/>
    <property type="evidence" value="ECO:0007669"/>
    <property type="project" value="InterPro"/>
</dbReference>
<keyword evidence="3" id="KW-0812">Transmembrane</keyword>
<dbReference type="AlphaFoldDB" id="A0A7Z1AFH3"/>
<dbReference type="InterPro" id="IPR026265">
    <property type="entry name" value="LptC"/>
</dbReference>
<name>A0A7Z1AFH3_9GAMM</name>
<accession>A0A7Z1AFH3</accession>